<keyword evidence="2" id="KW-0963">Cytoplasm</keyword>
<keyword evidence="4" id="KW-0902">Two-component regulatory system</keyword>
<evidence type="ECO:0000256" key="8">
    <source>
        <dbReference type="PROSITE-ProRule" id="PRU00169"/>
    </source>
</evidence>
<dbReference type="InterPro" id="IPR011006">
    <property type="entry name" value="CheY-like_superfamily"/>
</dbReference>
<feature type="modified residue" description="4-aspartylphosphate" evidence="8">
    <location>
        <position position="55"/>
    </location>
</feature>
<dbReference type="InterPro" id="IPR009057">
    <property type="entry name" value="Homeodomain-like_sf"/>
</dbReference>
<dbReference type="SUPFAM" id="SSF52172">
    <property type="entry name" value="CheY-like"/>
    <property type="match status" value="1"/>
</dbReference>
<dbReference type="PROSITE" id="PS50110">
    <property type="entry name" value="RESPONSE_REGULATORY"/>
    <property type="match status" value="1"/>
</dbReference>
<evidence type="ECO:0000256" key="1">
    <source>
        <dbReference type="ARBA" id="ARBA00004496"/>
    </source>
</evidence>
<evidence type="ECO:0000256" key="3">
    <source>
        <dbReference type="ARBA" id="ARBA00022553"/>
    </source>
</evidence>
<accession>A0ABQ4LYL1</accession>
<dbReference type="Gene3D" id="1.10.10.60">
    <property type="entry name" value="Homeodomain-like"/>
    <property type="match status" value="1"/>
</dbReference>
<evidence type="ECO:0000313" key="12">
    <source>
        <dbReference type="Proteomes" id="UP000680638"/>
    </source>
</evidence>
<dbReference type="InterPro" id="IPR001789">
    <property type="entry name" value="Sig_transdc_resp-reg_receiver"/>
</dbReference>
<evidence type="ECO:0000256" key="4">
    <source>
        <dbReference type="ARBA" id="ARBA00023012"/>
    </source>
</evidence>
<protein>
    <recommendedName>
        <fullName evidence="13">Response regulator</fullName>
    </recommendedName>
</protein>
<dbReference type="Proteomes" id="UP000680638">
    <property type="component" value="Unassembled WGS sequence"/>
</dbReference>
<dbReference type="InterPro" id="IPR051552">
    <property type="entry name" value="HptR"/>
</dbReference>
<dbReference type="Gene3D" id="3.40.50.2300">
    <property type="match status" value="1"/>
</dbReference>
<evidence type="ECO:0008006" key="13">
    <source>
        <dbReference type="Google" id="ProtNLM"/>
    </source>
</evidence>
<reference evidence="11 12" key="1">
    <citation type="submission" date="2021-03" db="EMBL/GenBank/DDBJ databases">
        <title>Antimicrobial resistance genes in bacteria isolated from Japanese honey, and their potential for conferring macrolide and lincosamide resistance in the American foulbrood pathogen Paenibacillus larvae.</title>
        <authorList>
            <person name="Okamoto M."/>
            <person name="Kumagai M."/>
            <person name="Kanamori H."/>
            <person name="Takamatsu D."/>
        </authorList>
    </citation>
    <scope>NUCLEOTIDE SEQUENCE [LARGE SCALE GENOMIC DNA]</scope>
    <source>
        <strain evidence="11 12">J21TS3</strain>
    </source>
</reference>
<evidence type="ECO:0000259" key="9">
    <source>
        <dbReference type="PROSITE" id="PS01124"/>
    </source>
</evidence>
<dbReference type="EMBL" id="BORW01000017">
    <property type="protein sequence ID" value="GIO68364.1"/>
    <property type="molecule type" value="Genomic_DNA"/>
</dbReference>
<sequence>MYKVLIVDDEMIVRHAVKTLIRWEGSRFAYSGSASSGASALKMVREQHPDIVITDIKMPEMDGIELIKHLVASGFDGEILVLSNFNDFELVREALKCGAHDYMLKLTLKSENFMQTLNEIASKLDEKKRQPGVALTVERKDQTNRIHDLLLALRDSVDAAQLPGLSPEVASELLPPGHGVTLFAIQVDTAGEKRDETSLTRALSQLWSDVYPGSSWQCTVAEEERRFLLAAAYPADTQTVEPAEMAGRIASLAAMYYSLNVDIVYGKPAFGLEELIDEMRRCRKARTLLFYQEAGRVCLPSDTEAAEYDPAYERMESEWTEDIRTGRPEFAAEWEHRALRLIREGAARRLLPRVVKRTVCEGMWTLSRKLGLEQRREFDHSLWLERITGAGSDTELLMLVSELAQDVLALAGSDAKLRAIRPEIRKALGYLEEHYAQAVSIRDVASHVNLSETYLFQIFKTETGKSIMTYLNELRMAKAYELLSSGQLLVK</sequence>
<evidence type="ECO:0000259" key="10">
    <source>
        <dbReference type="PROSITE" id="PS50110"/>
    </source>
</evidence>
<evidence type="ECO:0000256" key="5">
    <source>
        <dbReference type="ARBA" id="ARBA00023015"/>
    </source>
</evidence>
<evidence type="ECO:0000313" key="11">
    <source>
        <dbReference type="EMBL" id="GIO68364.1"/>
    </source>
</evidence>
<evidence type="ECO:0000256" key="2">
    <source>
        <dbReference type="ARBA" id="ARBA00022490"/>
    </source>
</evidence>
<dbReference type="Pfam" id="PF00165">
    <property type="entry name" value="HTH_AraC"/>
    <property type="match status" value="1"/>
</dbReference>
<keyword evidence="6" id="KW-0238">DNA-binding</keyword>
<evidence type="ECO:0000256" key="7">
    <source>
        <dbReference type="ARBA" id="ARBA00023163"/>
    </source>
</evidence>
<comment type="subcellular location">
    <subcellularLocation>
        <location evidence="1">Cytoplasm</location>
    </subcellularLocation>
</comment>
<comment type="caution">
    <text evidence="11">The sequence shown here is derived from an EMBL/GenBank/DDBJ whole genome shotgun (WGS) entry which is preliminary data.</text>
</comment>
<dbReference type="CDD" id="cd17536">
    <property type="entry name" value="REC_YesN-like"/>
    <property type="match status" value="1"/>
</dbReference>
<dbReference type="SMART" id="SM00448">
    <property type="entry name" value="REC"/>
    <property type="match status" value="1"/>
</dbReference>
<dbReference type="PANTHER" id="PTHR42713:SF3">
    <property type="entry name" value="TRANSCRIPTIONAL REGULATORY PROTEIN HPTR"/>
    <property type="match status" value="1"/>
</dbReference>
<feature type="domain" description="HTH araC/xylS-type" evidence="9">
    <location>
        <begin position="425"/>
        <end position="491"/>
    </location>
</feature>
<name>A0ABQ4LYL1_9BACL</name>
<proteinExistence type="predicted"/>
<keyword evidence="7" id="KW-0804">Transcription</keyword>
<dbReference type="SUPFAM" id="SSF46689">
    <property type="entry name" value="Homeodomain-like"/>
    <property type="match status" value="1"/>
</dbReference>
<organism evidence="11 12">
    <name type="scientific">Paenibacillus cookii</name>
    <dbReference type="NCBI Taxonomy" id="157839"/>
    <lineage>
        <taxon>Bacteria</taxon>
        <taxon>Bacillati</taxon>
        <taxon>Bacillota</taxon>
        <taxon>Bacilli</taxon>
        <taxon>Bacillales</taxon>
        <taxon>Paenibacillaceae</taxon>
        <taxon>Paenibacillus</taxon>
    </lineage>
</organism>
<dbReference type="InterPro" id="IPR018060">
    <property type="entry name" value="HTH_AraC"/>
</dbReference>
<feature type="domain" description="Response regulatory" evidence="10">
    <location>
        <begin position="3"/>
        <end position="120"/>
    </location>
</feature>
<dbReference type="Pfam" id="PF00072">
    <property type="entry name" value="Response_reg"/>
    <property type="match status" value="1"/>
</dbReference>
<keyword evidence="12" id="KW-1185">Reference proteome</keyword>
<keyword evidence="5" id="KW-0805">Transcription regulation</keyword>
<keyword evidence="3 8" id="KW-0597">Phosphoprotein</keyword>
<dbReference type="PROSITE" id="PS01124">
    <property type="entry name" value="HTH_ARAC_FAMILY_2"/>
    <property type="match status" value="1"/>
</dbReference>
<gene>
    <name evidence="11" type="ORF">J21TS3_31850</name>
</gene>
<dbReference type="PANTHER" id="PTHR42713">
    <property type="entry name" value="HISTIDINE KINASE-RELATED"/>
    <property type="match status" value="1"/>
</dbReference>
<evidence type="ECO:0000256" key="6">
    <source>
        <dbReference type="ARBA" id="ARBA00023125"/>
    </source>
</evidence>